<dbReference type="RefSeq" id="WP_155221225.1">
    <property type="nucleotide sequence ID" value="NZ_WNHB01000033.1"/>
</dbReference>
<comment type="caution">
    <text evidence="17">The sequence shown here is derived from an EMBL/GenBank/DDBJ whole genome shotgun (WGS) entry which is preliminary data.</text>
</comment>
<dbReference type="OrthoDB" id="9778896at2"/>
<keyword evidence="6 15" id="KW-0169">Cobalamin biosynthesis</keyword>
<dbReference type="InterPro" id="IPR029499">
    <property type="entry name" value="PduO-typ"/>
</dbReference>
<dbReference type="PANTHER" id="PTHR12213:SF0">
    <property type="entry name" value="CORRINOID ADENOSYLTRANSFERASE MMAB"/>
    <property type="match status" value="1"/>
</dbReference>
<evidence type="ECO:0000256" key="15">
    <source>
        <dbReference type="RuleBase" id="RU366026"/>
    </source>
</evidence>
<dbReference type="Gene3D" id="1.20.1200.10">
    <property type="entry name" value="Cobalamin adenosyltransferase-like"/>
    <property type="match status" value="1"/>
</dbReference>
<comment type="catalytic activity">
    <reaction evidence="13 15">
        <text>2 cob(II)yrinate a,c diamide + reduced [electron-transfer flavoprotein] + 2 ATP = 2 adenosylcob(III)yrinate a,c-diamide + 2 triphosphate + oxidized [electron-transfer flavoprotein] + 3 H(+)</text>
        <dbReference type="Rhea" id="RHEA:11528"/>
        <dbReference type="Rhea" id="RHEA-COMP:10685"/>
        <dbReference type="Rhea" id="RHEA-COMP:10686"/>
        <dbReference type="ChEBI" id="CHEBI:15378"/>
        <dbReference type="ChEBI" id="CHEBI:18036"/>
        <dbReference type="ChEBI" id="CHEBI:30616"/>
        <dbReference type="ChEBI" id="CHEBI:57692"/>
        <dbReference type="ChEBI" id="CHEBI:58307"/>
        <dbReference type="ChEBI" id="CHEBI:58503"/>
        <dbReference type="ChEBI" id="CHEBI:58537"/>
        <dbReference type="EC" id="2.5.1.17"/>
    </reaction>
</comment>
<protein>
    <recommendedName>
        <fullName evidence="5 15">Corrinoid adenosyltransferase</fullName>
        <ecNumber evidence="4 15">2.5.1.17</ecNumber>
    </recommendedName>
    <alternativeName>
        <fullName evidence="10 15">Cob(II)alamin adenosyltransferase</fullName>
    </alternativeName>
    <alternativeName>
        <fullName evidence="12 15">Cob(II)yrinic acid a,c-diamide adenosyltransferase</fullName>
    </alternativeName>
    <alternativeName>
        <fullName evidence="11 15">Cobinamide/cobalamin adenosyltransferase</fullName>
    </alternativeName>
</protein>
<evidence type="ECO:0000256" key="8">
    <source>
        <dbReference type="ARBA" id="ARBA00022741"/>
    </source>
</evidence>
<evidence type="ECO:0000256" key="1">
    <source>
        <dbReference type="ARBA" id="ARBA00005121"/>
    </source>
</evidence>
<keyword evidence="18" id="KW-1185">Reference proteome</keyword>
<dbReference type="PANTHER" id="PTHR12213">
    <property type="entry name" value="CORRINOID ADENOSYLTRANSFERASE"/>
    <property type="match status" value="1"/>
</dbReference>
<dbReference type="GO" id="GO:0005524">
    <property type="term" value="F:ATP binding"/>
    <property type="evidence" value="ECO:0007669"/>
    <property type="project" value="UniProtKB-UniRule"/>
</dbReference>
<name>A0A6N8CSV9_9BACI</name>
<evidence type="ECO:0000256" key="5">
    <source>
        <dbReference type="ARBA" id="ARBA00020963"/>
    </source>
</evidence>
<evidence type="ECO:0000256" key="10">
    <source>
        <dbReference type="ARBA" id="ARBA00031529"/>
    </source>
</evidence>
<evidence type="ECO:0000313" key="17">
    <source>
        <dbReference type="EMBL" id="MTT33262.1"/>
    </source>
</evidence>
<gene>
    <name evidence="17" type="ORF">GMB86_14780</name>
</gene>
<dbReference type="AlphaFoldDB" id="A0A6N8CSV9"/>
<evidence type="ECO:0000256" key="9">
    <source>
        <dbReference type="ARBA" id="ARBA00022840"/>
    </source>
</evidence>
<evidence type="ECO:0000256" key="7">
    <source>
        <dbReference type="ARBA" id="ARBA00022679"/>
    </source>
</evidence>
<evidence type="ECO:0000256" key="14">
    <source>
        <dbReference type="ARBA" id="ARBA00048692"/>
    </source>
</evidence>
<comment type="similarity">
    <text evidence="2 15">Belongs to the Cob(I)alamin adenosyltransferase family.</text>
</comment>
<dbReference type="FunFam" id="1.20.1200.10:FF:000001">
    <property type="entry name" value="Cob(I)yrinic acid a,c-diamide adenosyltransferase"/>
    <property type="match status" value="1"/>
</dbReference>
<dbReference type="EC" id="2.5.1.17" evidence="4 15"/>
<dbReference type="GO" id="GO:0009236">
    <property type="term" value="P:cobalamin biosynthetic process"/>
    <property type="evidence" value="ECO:0007669"/>
    <property type="project" value="UniProtKB-UniRule"/>
</dbReference>
<evidence type="ECO:0000256" key="6">
    <source>
        <dbReference type="ARBA" id="ARBA00022573"/>
    </source>
</evidence>
<dbReference type="NCBIfam" id="TIGR00636">
    <property type="entry name" value="PduO_Nterm"/>
    <property type="match status" value="1"/>
</dbReference>
<accession>A0A6N8CSV9</accession>
<dbReference type="EMBL" id="WNHB01000033">
    <property type="protein sequence ID" value="MTT33262.1"/>
    <property type="molecule type" value="Genomic_DNA"/>
</dbReference>
<keyword evidence="8 15" id="KW-0547">Nucleotide-binding</keyword>
<evidence type="ECO:0000256" key="11">
    <source>
        <dbReference type="ARBA" id="ARBA00033334"/>
    </source>
</evidence>
<dbReference type="InterPro" id="IPR016030">
    <property type="entry name" value="CblAdoTrfase-like"/>
</dbReference>
<dbReference type="Pfam" id="PF01923">
    <property type="entry name" value="Cob_adeno_trans"/>
    <property type="match status" value="1"/>
</dbReference>
<evidence type="ECO:0000259" key="16">
    <source>
        <dbReference type="Pfam" id="PF01923"/>
    </source>
</evidence>
<comment type="pathway">
    <text evidence="1 15">Cofactor biosynthesis; adenosylcobalamin biosynthesis; adenosylcobalamin from cob(II)yrinate a,c-diamide: step 2/7.</text>
</comment>
<dbReference type="InterPro" id="IPR036451">
    <property type="entry name" value="CblAdoTrfase-like_sf"/>
</dbReference>
<proteinExistence type="inferred from homology"/>
<dbReference type="SUPFAM" id="SSF89028">
    <property type="entry name" value="Cobalamin adenosyltransferase-like"/>
    <property type="match status" value="1"/>
</dbReference>
<evidence type="ECO:0000256" key="3">
    <source>
        <dbReference type="ARBA" id="ARBA00011233"/>
    </source>
</evidence>
<sequence>MKIYTRTGDKGTTSLVYGKRVAKNDPKVEAYGTCDEANSFLGLALSHLENTILKNDDHIKVLVEVQTRLFHVGSELSTPSGKDVQWQLTSRDVERLETAIDLIDKDLSPLKTFILPGGEIGASYLHVARTVVRRAERLTISLENINPDVLSYLNRLSDLLFVLARYVNMKLGQGDRLLHEN</sequence>
<comment type="catalytic activity">
    <reaction evidence="14 15">
        <text>2 cob(II)alamin + reduced [electron-transfer flavoprotein] + 2 ATP = 2 adenosylcob(III)alamin + 2 triphosphate + oxidized [electron-transfer flavoprotein] + 3 H(+)</text>
        <dbReference type="Rhea" id="RHEA:28671"/>
        <dbReference type="Rhea" id="RHEA-COMP:10685"/>
        <dbReference type="Rhea" id="RHEA-COMP:10686"/>
        <dbReference type="ChEBI" id="CHEBI:15378"/>
        <dbReference type="ChEBI" id="CHEBI:16304"/>
        <dbReference type="ChEBI" id="CHEBI:18036"/>
        <dbReference type="ChEBI" id="CHEBI:18408"/>
        <dbReference type="ChEBI" id="CHEBI:30616"/>
        <dbReference type="ChEBI" id="CHEBI:57692"/>
        <dbReference type="ChEBI" id="CHEBI:58307"/>
        <dbReference type="EC" id="2.5.1.17"/>
    </reaction>
</comment>
<dbReference type="Proteomes" id="UP000440978">
    <property type="component" value="Unassembled WGS sequence"/>
</dbReference>
<evidence type="ECO:0000256" key="2">
    <source>
        <dbReference type="ARBA" id="ARBA00007487"/>
    </source>
</evidence>
<reference evidence="17 18" key="1">
    <citation type="submission" date="2019-11" db="EMBL/GenBank/DDBJ databases">
        <title>Terrilactibacillus tamarindus sp. nov. BCM23-1 isolated from bark of Tamarindus indica.</title>
        <authorList>
            <person name="Kingkaew E."/>
            <person name="Tanasupawat S."/>
        </authorList>
    </citation>
    <scope>NUCLEOTIDE SEQUENCE [LARGE SCALE GENOMIC DNA]</scope>
    <source>
        <strain evidence="17 18">BCM23-1</strain>
    </source>
</reference>
<evidence type="ECO:0000313" key="18">
    <source>
        <dbReference type="Proteomes" id="UP000440978"/>
    </source>
</evidence>
<feature type="domain" description="Cobalamin adenosyltransferase-like" evidence="16">
    <location>
        <begin position="3"/>
        <end position="167"/>
    </location>
</feature>
<comment type="subunit">
    <text evidence="3">Homotrimer.</text>
</comment>
<keyword evidence="7 15" id="KW-0808">Transferase</keyword>
<keyword evidence="9 15" id="KW-0067">ATP-binding</keyword>
<evidence type="ECO:0000256" key="4">
    <source>
        <dbReference type="ARBA" id="ARBA00012454"/>
    </source>
</evidence>
<dbReference type="UniPathway" id="UPA00148">
    <property type="reaction ID" value="UER00233"/>
</dbReference>
<organism evidence="17 18">
    <name type="scientific">Terrilactibacillus tamarindi</name>
    <dbReference type="NCBI Taxonomy" id="2599694"/>
    <lineage>
        <taxon>Bacteria</taxon>
        <taxon>Bacillati</taxon>
        <taxon>Bacillota</taxon>
        <taxon>Bacilli</taxon>
        <taxon>Bacillales</taxon>
        <taxon>Bacillaceae</taxon>
        <taxon>Terrilactibacillus</taxon>
    </lineage>
</organism>
<dbReference type="GO" id="GO:0008817">
    <property type="term" value="F:corrinoid adenosyltransferase activity"/>
    <property type="evidence" value="ECO:0007669"/>
    <property type="project" value="UniProtKB-UniRule"/>
</dbReference>
<evidence type="ECO:0000256" key="13">
    <source>
        <dbReference type="ARBA" id="ARBA00048555"/>
    </source>
</evidence>
<evidence type="ECO:0000256" key="12">
    <source>
        <dbReference type="ARBA" id="ARBA00033354"/>
    </source>
</evidence>